<proteinExistence type="predicted"/>
<feature type="transmembrane region" description="Helical" evidence="5">
    <location>
        <begin position="251"/>
        <end position="273"/>
    </location>
</feature>
<keyword evidence="8" id="KW-1185">Reference proteome</keyword>
<feature type="transmembrane region" description="Helical" evidence="5">
    <location>
        <begin position="203"/>
        <end position="221"/>
    </location>
</feature>
<evidence type="ECO:0000313" key="8">
    <source>
        <dbReference type="Proteomes" id="UP001221208"/>
    </source>
</evidence>
<dbReference type="RefSeq" id="WP_273672872.1">
    <property type="nucleotide sequence ID" value="NZ_JAQQXR010000007.1"/>
</dbReference>
<comment type="caution">
    <text evidence="7">The sequence shown here is derived from an EMBL/GenBank/DDBJ whole genome shotgun (WGS) entry which is preliminary data.</text>
</comment>
<reference evidence="7 8" key="1">
    <citation type="submission" date="2022-10" db="EMBL/GenBank/DDBJ databases">
        <title>Janthinobacterium sp. hw3 Genome sequencing.</title>
        <authorList>
            <person name="Park S."/>
        </authorList>
    </citation>
    <scope>NUCLEOTIDE SEQUENCE [LARGE SCALE GENOMIC DNA]</scope>
    <source>
        <strain evidence="8">hw3</strain>
    </source>
</reference>
<feature type="transmembrane region" description="Helical" evidence="5">
    <location>
        <begin position="104"/>
        <end position="122"/>
    </location>
</feature>
<dbReference type="EMBL" id="JAQQXR010000007">
    <property type="protein sequence ID" value="MDC8759615.1"/>
    <property type="molecule type" value="Genomic_DNA"/>
</dbReference>
<feature type="domain" description="O-antigen ligase-related" evidence="6">
    <location>
        <begin position="215"/>
        <end position="354"/>
    </location>
</feature>
<dbReference type="Pfam" id="PF04932">
    <property type="entry name" value="Wzy_C"/>
    <property type="match status" value="1"/>
</dbReference>
<sequence length="495" mass="50991">MPGNETTRAAPPARLPAAAGWRQLPCTLALAGVIVAGFLLPYGHDAQRLLELAFLLLFGAGQLAAALAGRAGAWRGGAVRGWLAAFFVLGAISAARAFSPGHAAYEVGSLLLLLLLACRVGGEILRDGARHLLWVLRLCAAGCAAYAGKVLLVWAFALLAGVAPAVEELAPGFSNYRFLNHAQTISLPLLALLIALERPGGKARALWIAVAGFWWALLIVFGARGSVLGLAAGALCAGLLRRGQAGAVCRALFLSALLGAAIYALLFVALPALRGLAPFGVFTLVAERTGGDNPTSGRGVLWRAALAMLEAQPWLGAGPLHFAHYAGSAHFSAHPHSWALQIAAEWGVPALLCLCAAIGLAMLRLLQTAARIASGDARNQAMLAAWIVGAVAILVDGLFSGLIVMPVSQLLLALYLGCALGWAGAMAPAGAARPRRASPAASLLAAALLAAALAALLYAPRTGIVQLIAAGQIDSGSVPPPGNTQHPRLWRDGYF</sequence>
<accession>A0ABT5K4J4</accession>
<organism evidence="7 8">
    <name type="scientific">Janthinobacterium fluminis</name>
    <dbReference type="NCBI Taxonomy" id="2987524"/>
    <lineage>
        <taxon>Bacteria</taxon>
        <taxon>Pseudomonadati</taxon>
        <taxon>Pseudomonadota</taxon>
        <taxon>Betaproteobacteria</taxon>
        <taxon>Burkholderiales</taxon>
        <taxon>Oxalobacteraceae</taxon>
        <taxon>Janthinobacterium</taxon>
    </lineage>
</organism>
<keyword evidence="4 5" id="KW-0472">Membrane</keyword>
<gene>
    <name evidence="7" type="ORF">OIK44_18685</name>
</gene>
<feature type="transmembrane region" description="Helical" evidence="5">
    <location>
        <begin position="346"/>
        <end position="363"/>
    </location>
</feature>
<evidence type="ECO:0000256" key="2">
    <source>
        <dbReference type="ARBA" id="ARBA00022692"/>
    </source>
</evidence>
<feature type="transmembrane region" description="Helical" evidence="5">
    <location>
        <begin position="81"/>
        <end position="98"/>
    </location>
</feature>
<protein>
    <submittedName>
        <fullName evidence="7">O-antigen ligase family protein</fullName>
    </submittedName>
</protein>
<name>A0ABT5K4J4_9BURK</name>
<feature type="transmembrane region" description="Helical" evidence="5">
    <location>
        <begin position="49"/>
        <end position="69"/>
    </location>
</feature>
<keyword evidence="2 5" id="KW-0812">Transmembrane</keyword>
<evidence type="ECO:0000256" key="5">
    <source>
        <dbReference type="SAM" id="Phobius"/>
    </source>
</evidence>
<feature type="transmembrane region" description="Helical" evidence="5">
    <location>
        <begin position="24"/>
        <end position="43"/>
    </location>
</feature>
<comment type="subcellular location">
    <subcellularLocation>
        <location evidence="1">Membrane</location>
        <topology evidence="1">Multi-pass membrane protein</topology>
    </subcellularLocation>
</comment>
<feature type="transmembrane region" description="Helical" evidence="5">
    <location>
        <begin position="383"/>
        <end position="404"/>
    </location>
</feature>
<feature type="transmembrane region" description="Helical" evidence="5">
    <location>
        <begin position="410"/>
        <end position="429"/>
    </location>
</feature>
<dbReference type="PANTHER" id="PTHR37422">
    <property type="entry name" value="TEICHURONIC ACID BIOSYNTHESIS PROTEIN TUAE"/>
    <property type="match status" value="1"/>
</dbReference>
<keyword evidence="3 5" id="KW-1133">Transmembrane helix</keyword>
<dbReference type="GO" id="GO:0016874">
    <property type="term" value="F:ligase activity"/>
    <property type="evidence" value="ECO:0007669"/>
    <property type="project" value="UniProtKB-KW"/>
</dbReference>
<dbReference type="InterPro" id="IPR007016">
    <property type="entry name" value="O-antigen_ligase-rel_domated"/>
</dbReference>
<evidence type="ECO:0000259" key="6">
    <source>
        <dbReference type="Pfam" id="PF04932"/>
    </source>
</evidence>
<evidence type="ECO:0000256" key="3">
    <source>
        <dbReference type="ARBA" id="ARBA00022989"/>
    </source>
</evidence>
<evidence type="ECO:0000313" key="7">
    <source>
        <dbReference type="EMBL" id="MDC8759615.1"/>
    </source>
</evidence>
<dbReference type="PANTHER" id="PTHR37422:SF13">
    <property type="entry name" value="LIPOPOLYSACCHARIDE BIOSYNTHESIS PROTEIN PA4999-RELATED"/>
    <property type="match status" value="1"/>
</dbReference>
<evidence type="ECO:0000256" key="4">
    <source>
        <dbReference type="ARBA" id="ARBA00023136"/>
    </source>
</evidence>
<dbReference type="Proteomes" id="UP001221208">
    <property type="component" value="Unassembled WGS sequence"/>
</dbReference>
<keyword evidence="7" id="KW-0436">Ligase</keyword>
<feature type="transmembrane region" description="Helical" evidence="5">
    <location>
        <begin position="134"/>
        <end position="158"/>
    </location>
</feature>
<dbReference type="InterPro" id="IPR051533">
    <property type="entry name" value="WaaL-like"/>
</dbReference>
<evidence type="ECO:0000256" key="1">
    <source>
        <dbReference type="ARBA" id="ARBA00004141"/>
    </source>
</evidence>
<feature type="transmembrane region" description="Helical" evidence="5">
    <location>
        <begin position="441"/>
        <end position="459"/>
    </location>
</feature>